<feature type="compositionally biased region" description="Polar residues" evidence="1">
    <location>
        <begin position="31"/>
        <end position="40"/>
    </location>
</feature>
<feature type="region of interest" description="Disordered" evidence="1">
    <location>
        <begin position="20"/>
        <end position="40"/>
    </location>
</feature>
<evidence type="ECO:0000313" key="3">
    <source>
        <dbReference type="Proteomes" id="UP000664534"/>
    </source>
</evidence>
<feature type="non-terminal residue" evidence="2">
    <location>
        <position position="1"/>
    </location>
</feature>
<protein>
    <submittedName>
        <fullName evidence="2">Uncharacterized protein</fullName>
    </submittedName>
</protein>
<proteinExistence type="predicted"/>
<dbReference type="Proteomes" id="UP000664534">
    <property type="component" value="Unassembled WGS sequence"/>
</dbReference>
<organism evidence="2 3">
    <name type="scientific">Imshaugia aleurites</name>
    <dbReference type="NCBI Taxonomy" id="172621"/>
    <lineage>
        <taxon>Eukaryota</taxon>
        <taxon>Fungi</taxon>
        <taxon>Dikarya</taxon>
        <taxon>Ascomycota</taxon>
        <taxon>Pezizomycotina</taxon>
        <taxon>Lecanoromycetes</taxon>
        <taxon>OSLEUM clade</taxon>
        <taxon>Lecanoromycetidae</taxon>
        <taxon>Lecanorales</taxon>
        <taxon>Lecanorineae</taxon>
        <taxon>Parmeliaceae</taxon>
        <taxon>Imshaugia</taxon>
    </lineage>
</organism>
<reference evidence="2" key="1">
    <citation type="submission" date="2021-03" db="EMBL/GenBank/DDBJ databases">
        <authorList>
            <person name="Tagirdzhanova G."/>
        </authorList>
    </citation>
    <scope>NUCLEOTIDE SEQUENCE</scope>
</reference>
<dbReference type="EMBL" id="CAJPDT010000073">
    <property type="protein sequence ID" value="CAF9933978.1"/>
    <property type="molecule type" value="Genomic_DNA"/>
</dbReference>
<evidence type="ECO:0000256" key="1">
    <source>
        <dbReference type="SAM" id="MobiDB-lite"/>
    </source>
</evidence>
<keyword evidence="3" id="KW-1185">Reference proteome</keyword>
<accession>A0A8H3FZP8</accession>
<comment type="caution">
    <text evidence="2">The sequence shown here is derived from an EMBL/GenBank/DDBJ whole genome shotgun (WGS) entry which is preliminary data.</text>
</comment>
<evidence type="ECO:0000313" key="2">
    <source>
        <dbReference type="EMBL" id="CAF9933978.1"/>
    </source>
</evidence>
<sequence>SVNFTVTPGIPVFIVDTNGQNVGGTGIGQDGQATNGDNGHASSLLPMQMCTCSAGVTNATYSGSAQIRLRGGNNSGEL</sequence>
<dbReference type="AlphaFoldDB" id="A0A8H3FZP8"/>
<gene>
    <name evidence="2" type="ORF">IMSHALPRED_009551</name>
</gene>
<name>A0A8H3FZP8_9LECA</name>